<dbReference type="PANTHER" id="PTHR46200">
    <property type="entry name" value="GATOR COMPLEX PROTEIN WDR24"/>
    <property type="match status" value="1"/>
</dbReference>
<accession>A0A9W7CHC7</accession>
<dbReference type="InterPro" id="IPR001841">
    <property type="entry name" value="Znf_RING"/>
</dbReference>
<evidence type="ECO:0000256" key="1">
    <source>
        <dbReference type="ARBA" id="ARBA00022574"/>
    </source>
</evidence>
<dbReference type="InterPro" id="IPR037590">
    <property type="entry name" value="WDR24"/>
</dbReference>
<dbReference type="GO" id="GO:0016239">
    <property type="term" value="P:positive regulation of macroautophagy"/>
    <property type="evidence" value="ECO:0007669"/>
    <property type="project" value="TreeGrafter"/>
</dbReference>
<dbReference type="Pfam" id="PF17120">
    <property type="entry name" value="zf-RING_16"/>
    <property type="match status" value="1"/>
</dbReference>
<evidence type="ECO:0000259" key="5">
    <source>
        <dbReference type="PROSITE" id="PS50089"/>
    </source>
</evidence>
<dbReference type="Proteomes" id="UP001165122">
    <property type="component" value="Unassembled WGS sequence"/>
</dbReference>
<feature type="compositionally biased region" description="Polar residues" evidence="4">
    <location>
        <begin position="164"/>
        <end position="173"/>
    </location>
</feature>
<dbReference type="OrthoDB" id="60955at2759"/>
<feature type="compositionally biased region" description="Low complexity" evidence="4">
    <location>
        <begin position="417"/>
        <end position="432"/>
    </location>
</feature>
<keyword evidence="3" id="KW-0862">Zinc</keyword>
<evidence type="ECO:0000256" key="2">
    <source>
        <dbReference type="ARBA" id="ARBA00022737"/>
    </source>
</evidence>
<dbReference type="GO" id="GO:0008270">
    <property type="term" value="F:zinc ion binding"/>
    <property type="evidence" value="ECO:0007669"/>
    <property type="project" value="UniProtKB-KW"/>
</dbReference>
<dbReference type="PANTHER" id="PTHR46200:SF1">
    <property type="entry name" value="GATOR COMPLEX PROTEIN WDR24"/>
    <property type="match status" value="1"/>
</dbReference>
<feature type="region of interest" description="Disordered" evidence="4">
    <location>
        <begin position="387"/>
        <end position="438"/>
    </location>
</feature>
<dbReference type="AlphaFoldDB" id="A0A9W7CHC7"/>
<comment type="caution">
    <text evidence="6">The sequence shown here is derived from an EMBL/GenBank/DDBJ whole genome shotgun (WGS) entry which is preliminary data.</text>
</comment>
<keyword evidence="7" id="KW-1185">Reference proteome</keyword>
<keyword evidence="2" id="KW-0677">Repeat</keyword>
<name>A0A9W7CHC7_9STRA</name>
<feature type="domain" description="RING-type" evidence="5">
    <location>
        <begin position="743"/>
        <end position="780"/>
    </location>
</feature>
<proteinExistence type="predicted"/>
<dbReference type="GO" id="GO:0005774">
    <property type="term" value="C:vacuolar membrane"/>
    <property type="evidence" value="ECO:0007669"/>
    <property type="project" value="TreeGrafter"/>
</dbReference>
<feature type="compositionally biased region" description="Low complexity" evidence="4">
    <location>
        <begin position="123"/>
        <end position="153"/>
    </location>
</feature>
<dbReference type="InterPro" id="IPR049566">
    <property type="entry name" value="WDR59_RTC1-like_RING_Znf"/>
</dbReference>
<evidence type="ECO:0000313" key="6">
    <source>
        <dbReference type="EMBL" id="GMI06517.1"/>
    </source>
</evidence>
<dbReference type="EMBL" id="BRXW01000100">
    <property type="protein sequence ID" value="GMI06517.1"/>
    <property type="molecule type" value="Genomic_DNA"/>
</dbReference>
<dbReference type="PROSITE" id="PS50089">
    <property type="entry name" value="ZF_RING_2"/>
    <property type="match status" value="1"/>
</dbReference>
<feature type="compositionally biased region" description="Polar residues" evidence="4">
    <location>
        <begin position="402"/>
        <end position="414"/>
    </location>
</feature>
<feature type="region of interest" description="Disordered" evidence="4">
    <location>
        <begin position="119"/>
        <end position="201"/>
    </location>
</feature>
<dbReference type="GO" id="GO:0005829">
    <property type="term" value="C:cytosol"/>
    <property type="evidence" value="ECO:0007669"/>
    <property type="project" value="TreeGrafter"/>
</dbReference>
<feature type="compositionally biased region" description="Low complexity" evidence="4">
    <location>
        <begin position="182"/>
        <end position="201"/>
    </location>
</feature>
<dbReference type="GO" id="GO:1904263">
    <property type="term" value="P:positive regulation of TORC1 signaling"/>
    <property type="evidence" value="ECO:0007669"/>
    <property type="project" value="TreeGrafter"/>
</dbReference>
<feature type="region of interest" description="Disordered" evidence="4">
    <location>
        <begin position="1"/>
        <end position="32"/>
    </location>
</feature>
<keyword evidence="3" id="KW-0479">Metal-binding</keyword>
<keyword evidence="3" id="KW-0863">Zinc-finger</keyword>
<protein>
    <recommendedName>
        <fullName evidence="5">RING-type domain-containing protein</fullName>
    </recommendedName>
</protein>
<evidence type="ECO:0000256" key="3">
    <source>
        <dbReference type="PROSITE-ProRule" id="PRU00175"/>
    </source>
</evidence>
<gene>
    <name evidence="6" type="ORF">TrLO_g11821</name>
</gene>
<sequence>MSSRPNRSSPKLSPRSKLTTTTPLSCTQSFDLPTLGPASPIVFSALLNPSASTSSSSSTASFSRSSTPTTITTRPLNKSLLCCVSASKTGQQQQVLLTSFGDDGFQRKVVVDMAHHYPPSIKSATSSQGTTSNNNNSTGSASSSIPPTSSTSTLQNLFMPPSPSQSRASNSDRASPPPPGSPLNIGSPSSPSNNSPPKFDLASNFSSTATTASTIKTQNFSVVGLTFSDTHLWVHTPSHVNLYPIQTLLLLPVNPKPSQTIHLPSNLSTHSPTSPYSLLSTPPLLTLYTYTDLTSHYTFTRTLPTTKSPPTSMKFHPKIPTLFLQTSHDGSLLLTDCILGQNFYRTVWSENLFCVWGVGDNSDLLIEHGRGSRLKLWDIQETVKSHYGDKQTSSPSNPPPSQNLTGGRLPQNSVFKPPQTSTYSPTSSRSGSQNAKTANLKIQSVAKPVCIKTFHTGRNVRQVEWKDSTHFYVTLTSKRSMIQTECETWLFETGITDTPIEKFHDTGAQIFNLSPTSFLSISPNKVRVTRNSGVKVRKMVPTNLLAMSVGGIATVETTKGVGGTNETVIKYGKINKEKEMVLKSLTLYKTGEGVDNFKVNAEVARKEGWHVAHKSWLVLSSLIKVKGSWNAKFYRSVTLIVQNLLSHNHLPTAVAILNSLSDLTQIDQQVVTEIYECWIDILRRFNMLKHATNAVKHCLIEAVSSKSLSSTTANTSCPTCFKQLPPSTRLRACQSCKSRVAICCFCQQPVNGLFELCIGCGHGMHMECATEWFKTEMVCPSGCGHVCKGWGGGVKFPLGC</sequence>
<feature type="compositionally biased region" description="Polar residues" evidence="4">
    <location>
        <begin position="1"/>
        <end position="31"/>
    </location>
</feature>
<dbReference type="GO" id="GO:0061700">
    <property type="term" value="C:GATOR2 complex"/>
    <property type="evidence" value="ECO:0007669"/>
    <property type="project" value="TreeGrafter"/>
</dbReference>
<evidence type="ECO:0000313" key="7">
    <source>
        <dbReference type="Proteomes" id="UP001165122"/>
    </source>
</evidence>
<keyword evidence="1" id="KW-0853">WD repeat</keyword>
<dbReference type="CDD" id="cd16693">
    <property type="entry name" value="mRING-H2-C3H3C2_WDR24"/>
    <property type="match status" value="1"/>
</dbReference>
<reference evidence="7" key="1">
    <citation type="journal article" date="2023" name="Commun. Biol.">
        <title>Genome analysis of Parmales, the sister group of diatoms, reveals the evolutionary specialization of diatoms from phago-mixotrophs to photoautotrophs.</title>
        <authorList>
            <person name="Ban H."/>
            <person name="Sato S."/>
            <person name="Yoshikawa S."/>
            <person name="Yamada K."/>
            <person name="Nakamura Y."/>
            <person name="Ichinomiya M."/>
            <person name="Sato N."/>
            <person name="Blanc-Mathieu R."/>
            <person name="Endo H."/>
            <person name="Kuwata A."/>
            <person name="Ogata H."/>
        </authorList>
    </citation>
    <scope>NUCLEOTIDE SEQUENCE [LARGE SCALE GENOMIC DNA]</scope>
    <source>
        <strain evidence="7">NIES 3700</strain>
    </source>
</reference>
<evidence type="ECO:0000256" key="4">
    <source>
        <dbReference type="SAM" id="MobiDB-lite"/>
    </source>
</evidence>
<organism evidence="6 7">
    <name type="scientific">Triparma laevis f. longispina</name>
    <dbReference type="NCBI Taxonomy" id="1714387"/>
    <lineage>
        <taxon>Eukaryota</taxon>
        <taxon>Sar</taxon>
        <taxon>Stramenopiles</taxon>
        <taxon>Ochrophyta</taxon>
        <taxon>Bolidophyceae</taxon>
        <taxon>Parmales</taxon>
        <taxon>Triparmaceae</taxon>
        <taxon>Triparma</taxon>
    </lineage>
</organism>